<dbReference type="AlphaFoldDB" id="B6VBI3"/>
<organism evidence="2">
    <name type="scientific">Caenorhabditis brenneri</name>
    <name type="common">Nematode worm</name>
    <dbReference type="NCBI Taxonomy" id="135651"/>
    <lineage>
        <taxon>Eukaryota</taxon>
        <taxon>Metazoa</taxon>
        <taxon>Ecdysozoa</taxon>
        <taxon>Nematoda</taxon>
        <taxon>Chromadorea</taxon>
        <taxon>Rhabditida</taxon>
        <taxon>Rhabditina</taxon>
        <taxon>Rhabditomorpha</taxon>
        <taxon>Rhabditoidea</taxon>
        <taxon>Rhabditidae</taxon>
        <taxon>Peloderinae</taxon>
        <taxon>Caenorhabditis</taxon>
    </lineage>
</organism>
<reference evidence="2" key="1">
    <citation type="journal article" date="2008" name="Genome Res.">
        <title>Multigenome DNA sequence conservation identifies Hox cis-regulatory elements.</title>
        <authorList>
            <person name="Kuntz S.G."/>
            <person name="Schwarz E.M."/>
            <person name="DeModena J.A."/>
            <person name="De Buysscher T."/>
            <person name="Trout D."/>
            <person name="Shizuya H."/>
            <person name="Sternberg P.W."/>
            <person name="Wold B.J."/>
        </authorList>
    </citation>
    <scope>NUCLEOTIDE SEQUENCE</scope>
    <source>
        <strain evidence="2">CB5161</strain>
    </source>
</reference>
<sequence>MPQKHNLRTTSTKPINLKQIIQTEGGDMYEGKGTTKSGESTQIERKGQMGKGFMASNRGKRGEERQKRNKKSVQTPYEFAHEWTTAPDVEGGESKET</sequence>
<protein>
    <submittedName>
        <fullName evidence="2">Uncharacterized protein</fullName>
    </submittedName>
</protein>
<evidence type="ECO:0000313" key="2">
    <source>
        <dbReference type="EMBL" id="ACI49076.1"/>
    </source>
</evidence>
<feature type="region of interest" description="Disordered" evidence="1">
    <location>
        <begin position="1"/>
        <end position="97"/>
    </location>
</feature>
<dbReference type="EMBL" id="FJ362362">
    <property type="protein sequence ID" value="ACI49076.1"/>
    <property type="molecule type" value="Genomic_DNA"/>
</dbReference>
<feature type="compositionally biased region" description="Polar residues" evidence="1">
    <location>
        <begin position="8"/>
        <end position="22"/>
    </location>
</feature>
<proteinExistence type="predicted"/>
<gene>
    <name evidence="2" type="ORF">Cbre_JD10.008</name>
</gene>
<evidence type="ECO:0000256" key="1">
    <source>
        <dbReference type="SAM" id="MobiDB-lite"/>
    </source>
</evidence>
<name>B6VBI3_CAEBE</name>
<accession>B6VBI3</accession>